<dbReference type="EC" id="3.1.21.-" evidence="5"/>
<keyword evidence="4 5" id="KW-0231">Viral genome packaging</keyword>
<organism evidence="7 8">
    <name type="scientific">Salmonella phage SE131</name>
    <dbReference type="NCBI Taxonomy" id="2081631"/>
    <lineage>
        <taxon>Viruses</taxon>
        <taxon>Duplodnaviria</taxon>
        <taxon>Heunggongvirae</taxon>
        <taxon>Uroviricota</taxon>
        <taxon>Caudoviricetes</taxon>
        <taxon>Grimontviridae</taxon>
        <taxon>Moazamivirus</taxon>
        <taxon>Moazamivirus SE131</taxon>
    </lineage>
</organism>
<keyword evidence="5" id="KW-0479">Metal-binding</keyword>
<dbReference type="Gene3D" id="3.40.50.300">
    <property type="entry name" value="P-loop containing nucleotide triphosphate hydrolases"/>
    <property type="match status" value="1"/>
</dbReference>
<dbReference type="GO" id="GO:0046872">
    <property type="term" value="F:metal ion binding"/>
    <property type="evidence" value="ECO:0007669"/>
    <property type="project" value="UniProtKB-UniRule"/>
</dbReference>
<proteinExistence type="inferred from homology"/>
<feature type="active site" description="For ATPase activity" evidence="5">
    <location>
        <position position="194"/>
    </location>
</feature>
<protein>
    <recommendedName>
        <fullName evidence="5">Terminase, large subunit</fullName>
    </recommendedName>
    <alternativeName>
        <fullName evidence="5">DNA-packaging protein gp2</fullName>
    </alternativeName>
    <domain>
        <recommendedName>
            <fullName evidence="5">Endonuclease</fullName>
            <ecNumber evidence="5">3.1.21.-</ecNumber>
        </recommendedName>
    </domain>
    <domain>
        <recommendedName>
            <fullName evidence="5">ATPase</fullName>
            <ecNumber evidence="5">3.6.4.-</ecNumber>
        </recommendedName>
    </domain>
</protein>
<keyword evidence="3 5" id="KW-0067">ATP-binding</keyword>
<dbReference type="Pfam" id="PF17289">
    <property type="entry name" value="Terminase_6C"/>
    <property type="match status" value="1"/>
</dbReference>
<evidence type="ECO:0000256" key="4">
    <source>
        <dbReference type="ARBA" id="ARBA00023219"/>
    </source>
</evidence>
<dbReference type="InterPro" id="IPR044265">
    <property type="entry name" value="Terminase_large_su_BPP22"/>
</dbReference>
<name>A0A2P1CAL9_9CAUD</name>
<feature type="short sequence motif" description="Walker B motif" evidence="5">
    <location>
        <begin position="189"/>
        <end position="194"/>
    </location>
</feature>
<dbReference type="GO" id="GO:0005524">
    <property type="term" value="F:ATP binding"/>
    <property type="evidence" value="ECO:0007669"/>
    <property type="project" value="UniProtKB-KW"/>
</dbReference>
<keyword evidence="5" id="KW-0426">Late protein</keyword>
<sequence length="494" mass="56348">MDFDNIDFDNLPEHVKWEIIDLLEERERVIKYNRINTFMPYKFQKDFYKASAKYKRRFLCAANRVGKSYSEAVEVYYHLSGLYPEWWEGHKFNKPILCWSVGITGDSTRKVLQKELFGTPMGKDTDALGTGAIPRDLIDIDNIEKDGNIIKIAKIKHHDANGHFDGWSTLEFRSTQQGEHVLMGATVDYIWLDEEDPFKSMEIYAQCVTRTATTGGLITITATPENGLTKLVDLFMKDMSGYLYFQNATWDDAPHLDEETKKELLASIPSWQHEMRSRGIPMMGEGLIYDIPESMIAMEPIEIPQHWRRVCAIDIGISHDTAAVWTAYDAATDTIYVYDCYHADAGVPAMHATAINARGNWIPVILPHDADNTERGSGRSVASYYAEAGVNVMPETFYNPLDWTGKKNNFVEPGIMEILQRMKTGRFKVFSTCGRFFEELRRYHRKDGKIVKDFDDTMDATRYSALSVVARGLSAGEASAGYNAAYNDGWNYNY</sequence>
<keyword evidence="1 5" id="KW-1188">Viral release from host cell</keyword>
<dbReference type="Proteomes" id="UP000240649">
    <property type="component" value="Segment"/>
</dbReference>
<dbReference type="GO" id="GO:0098009">
    <property type="term" value="C:viral terminase, large subunit"/>
    <property type="evidence" value="ECO:0007669"/>
    <property type="project" value="UniProtKB-UniRule"/>
</dbReference>
<dbReference type="InterPro" id="IPR035421">
    <property type="entry name" value="Terminase_6C"/>
</dbReference>
<dbReference type="Pfam" id="PF03237">
    <property type="entry name" value="Terminase_6N"/>
    <property type="match status" value="1"/>
</dbReference>
<evidence type="ECO:0000256" key="2">
    <source>
        <dbReference type="ARBA" id="ARBA00022741"/>
    </source>
</evidence>
<feature type="binding site" evidence="5">
    <location>
        <position position="314"/>
    </location>
    <ligand>
        <name>Mg(2+)</name>
        <dbReference type="ChEBI" id="CHEBI:18420"/>
        <note>catalytic; for nuclease activity</note>
    </ligand>
</feature>
<evidence type="ECO:0000256" key="1">
    <source>
        <dbReference type="ARBA" id="ARBA00022612"/>
    </source>
</evidence>
<dbReference type="KEGG" id="vg:77948395"/>
<keyword evidence="5" id="KW-0378">Hydrolase</keyword>
<dbReference type="GO" id="GO:0016887">
    <property type="term" value="F:ATP hydrolysis activity"/>
    <property type="evidence" value="ECO:0007669"/>
    <property type="project" value="InterPro"/>
</dbReference>
<dbReference type="GO" id="GO:0051276">
    <property type="term" value="P:chromosome organization"/>
    <property type="evidence" value="ECO:0007669"/>
    <property type="project" value="UniProtKB-UniRule"/>
</dbReference>
<comment type="cofactor">
    <cofactor evidence="5">
        <name>Mg(2+)</name>
        <dbReference type="ChEBI" id="CHEBI:18420"/>
    </cofactor>
    <text evidence="5">Nuclease activity probably requires 2 Mg(2+) ions per subunit.</text>
</comment>
<feature type="binding site" evidence="5">
    <location>
        <position position="456"/>
    </location>
    <ligand>
        <name>Mg(2+)</name>
        <dbReference type="ChEBI" id="CHEBI:18420"/>
        <note>catalytic; for nuclease activity</note>
    </ligand>
</feature>
<comment type="domain">
    <text evidence="5">The ATPase region is in the N-terminus, whereas the nuclease region is in the C-terminus.</text>
</comment>
<keyword evidence="8" id="KW-1185">Reference proteome</keyword>
<evidence type="ECO:0000259" key="6">
    <source>
        <dbReference type="Pfam" id="PF17289"/>
    </source>
</evidence>
<evidence type="ECO:0000256" key="5">
    <source>
        <dbReference type="HAMAP-Rule" id="MF_04148"/>
    </source>
</evidence>
<dbReference type="GO" id="GO:0019073">
    <property type="term" value="P:viral DNA genome packaging"/>
    <property type="evidence" value="ECO:0007669"/>
    <property type="project" value="UniProtKB-UniRule"/>
</dbReference>
<keyword evidence="2 5" id="KW-0547">Nucleotide-binding</keyword>
<dbReference type="Gene3D" id="3.30.420.280">
    <property type="match status" value="1"/>
</dbReference>
<evidence type="ECO:0000313" key="7">
    <source>
        <dbReference type="EMBL" id="AVJ48276.1"/>
    </source>
</evidence>
<dbReference type="EMBL" id="MG873442">
    <property type="protein sequence ID" value="AVJ48276.1"/>
    <property type="molecule type" value="Genomic_DNA"/>
</dbReference>
<keyword evidence="5" id="KW-0540">Nuclease</keyword>
<evidence type="ECO:0000256" key="3">
    <source>
        <dbReference type="ARBA" id="ARBA00022840"/>
    </source>
</evidence>
<dbReference type="HAMAP" id="MF_04148">
    <property type="entry name" value="TERL_BPP22"/>
    <property type="match status" value="1"/>
</dbReference>
<dbReference type="EC" id="3.6.4.-" evidence="5"/>
<comment type="function">
    <text evidence="5">The terminase large subunit acts as an ATP driven molecular motor necessary for viral DNA translocation into empty capsids and as an endonuclease that cuts the viral genome to initiate and to end a packaging reaction. The terminase lies at a unique vertex of the procapsid and is composed of two subunits, a small terminase subunit involved in viral DNA recognition (packaging sequence), and a large terminase subunit possessing endonucleolytic and ATPase activities. Both terminase subunits heterooligomerize and are docked on the portal protein to form the packaging machine. Once the capsid is packaged with the DNA, the terminase cleaves the viral genome concatemer and is substituted by the tail.</text>
</comment>
<reference evidence="7 8" key="1">
    <citation type="submission" date="2018-01" db="EMBL/GenBank/DDBJ databases">
        <title>Draft Genome Sequence of Salmonella Enteritidis Phage SE131.</title>
        <authorList>
            <person name="Kim Y."/>
            <person name="Han B.K."/>
            <person name="Kim H."/>
            <person name="Kim D."/>
        </authorList>
    </citation>
    <scope>NUCLEOTIDE SEQUENCE [LARGE SCALE GENOMIC DNA]</scope>
</reference>
<comment type="similarity">
    <text evidence="5">Belongs to the Lederbergvirus large terminase family.</text>
</comment>
<dbReference type="GeneID" id="77948395"/>
<dbReference type="GO" id="GO:0004519">
    <property type="term" value="F:endonuclease activity"/>
    <property type="evidence" value="ECO:0007669"/>
    <property type="project" value="UniProtKB-UniRule"/>
</dbReference>
<keyword evidence="5" id="KW-0460">Magnesium</keyword>
<accession>A0A2P1CAL9</accession>
<dbReference type="RefSeq" id="YP_010672125.1">
    <property type="nucleotide sequence ID" value="NC_070974.1"/>
</dbReference>
<evidence type="ECO:0000313" key="8">
    <source>
        <dbReference type="Proteomes" id="UP000240649"/>
    </source>
</evidence>
<feature type="domain" description="Terminase large subunit gp17-like C-terminal" evidence="6">
    <location>
        <begin position="312"/>
        <end position="464"/>
    </location>
</feature>
<feature type="short sequence motif" description="Walker A motif" evidence="5">
    <location>
        <begin position="61"/>
        <end position="68"/>
    </location>
</feature>
<comment type="subunit">
    <text evidence="5">Interacts with the terminase small subunit; the active complex is composed of a monomer of the terminase large subunit and a nonamer ring of terminase small subunits. Interacts with the portal protein; this interaction allows the packaging of viral DNA.</text>
</comment>
<keyword evidence="5" id="KW-0255">Endonuclease</keyword>
<dbReference type="InterPro" id="IPR027417">
    <property type="entry name" value="P-loop_NTPase"/>
</dbReference>